<name>A0A085WCC2_9BACT</name>
<accession>A0A085WCC2</accession>
<gene>
    <name evidence="2" type="ORF">DB31_1451</name>
</gene>
<keyword evidence="1" id="KW-0472">Membrane</keyword>
<evidence type="ECO:0000313" key="3">
    <source>
        <dbReference type="Proteomes" id="UP000028725"/>
    </source>
</evidence>
<keyword evidence="1" id="KW-1133">Transmembrane helix</keyword>
<organism evidence="2 3">
    <name type="scientific">Hyalangium minutum</name>
    <dbReference type="NCBI Taxonomy" id="394096"/>
    <lineage>
        <taxon>Bacteria</taxon>
        <taxon>Pseudomonadati</taxon>
        <taxon>Myxococcota</taxon>
        <taxon>Myxococcia</taxon>
        <taxon>Myxococcales</taxon>
        <taxon>Cystobacterineae</taxon>
        <taxon>Archangiaceae</taxon>
        <taxon>Hyalangium</taxon>
    </lineage>
</organism>
<evidence type="ECO:0000313" key="2">
    <source>
        <dbReference type="EMBL" id="KFE65335.1"/>
    </source>
</evidence>
<proteinExistence type="predicted"/>
<comment type="caution">
    <text evidence="2">The sequence shown here is derived from an EMBL/GenBank/DDBJ whole genome shotgun (WGS) entry which is preliminary data.</text>
</comment>
<dbReference type="AlphaFoldDB" id="A0A085WCC2"/>
<reference evidence="2 3" key="1">
    <citation type="submission" date="2014-04" db="EMBL/GenBank/DDBJ databases">
        <title>Genome assembly of Hyalangium minutum DSM 14724.</title>
        <authorList>
            <person name="Sharma G."/>
            <person name="Subramanian S."/>
        </authorList>
    </citation>
    <scope>NUCLEOTIDE SEQUENCE [LARGE SCALE GENOMIC DNA]</scope>
    <source>
        <strain evidence="2 3">DSM 14724</strain>
    </source>
</reference>
<keyword evidence="3" id="KW-1185">Reference proteome</keyword>
<feature type="transmembrane region" description="Helical" evidence="1">
    <location>
        <begin position="31"/>
        <end position="51"/>
    </location>
</feature>
<protein>
    <submittedName>
        <fullName evidence="2">Uncharacterized protein</fullName>
    </submittedName>
</protein>
<dbReference type="EMBL" id="JMCB01000012">
    <property type="protein sequence ID" value="KFE65335.1"/>
    <property type="molecule type" value="Genomic_DNA"/>
</dbReference>
<dbReference type="Proteomes" id="UP000028725">
    <property type="component" value="Unassembled WGS sequence"/>
</dbReference>
<dbReference type="STRING" id="394096.DB31_1451"/>
<keyword evidence="1" id="KW-0812">Transmembrane</keyword>
<sequence>MQNPEPVVSSLRPEIPEEELPQLGGANRIQWGRMGAAVIGCSVIVLAAVIFEACS</sequence>
<evidence type="ECO:0000256" key="1">
    <source>
        <dbReference type="SAM" id="Phobius"/>
    </source>
</evidence>